<evidence type="ECO:0000259" key="2">
    <source>
        <dbReference type="Pfam" id="PF07726"/>
    </source>
</evidence>
<dbReference type="Proteomes" id="UP001551482">
    <property type="component" value="Unassembled WGS sequence"/>
</dbReference>
<protein>
    <submittedName>
        <fullName evidence="4">MoxR family ATPase</fullName>
    </submittedName>
</protein>
<feature type="compositionally biased region" description="Pro residues" evidence="1">
    <location>
        <begin position="15"/>
        <end position="26"/>
    </location>
</feature>
<dbReference type="PANTHER" id="PTHR42759">
    <property type="entry name" value="MOXR FAMILY PROTEIN"/>
    <property type="match status" value="1"/>
</dbReference>
<feature type="domain" description="ATPase AAA-3" evidence="2">
    <location>
        <begin position="74"/>
        <end position="204"/>
    </location>
</feature>
<feature type="domain" description="ChlI/MoxR AAA lid" evidence="3">
    <location>
        <begin position="267"/>
        <end position="339"/>
    </location>
</feature>
<comment type="caution">
    <text evidence="4">The sequence shown here is derived from an EMBL/GenBank/DDBJ whole genome shotgun (WGS) entry which is preliminary data.</text>
</comment>
<dbReference type="EMBL" id="JBEZFP010000001">
    <property type="protein sequence ID" value="MEU8131889.1"/>
    <property type="molecule type" value="Genomic_DNA"/>
</dbReference>
<name>A0ABV3D9K6_9ACTN</name>
<accession>A0ABV3D9K6</accession>
<dbReference type="InterPro" id="IPR011703">
    <property type="entry name" value="ATPase_AAA-3"/>
</dbReference>
<dbReference type="InterPro" id="IPR041628">
    <property type="entry name" value="ChlI/MoxR_AAA_lid"/>
</dbReference>
<feature type="region of interest" description="Disordered" evidence="1">
    <location>
        <begin position="1"/>
        <end position="28"/>
    </location>
</feature>
<dbReference type="Gene3D" id="3.40.50.300">
    <property type="entry name" value="P-loop containing nucleotide triphosphate hydrolases"/>
    <property type="match status" value="1"/>
</dbReference>
<reference evidence="4 5" key="1">
    <citation type="submission" date="2024-06" db="EMBL/GenBank/DDBJ databases">
        <title>The Natural Products Discovery Center: Release of the First 8490 Sequenced Strains for Exploring Actinobacteria Biosynthetic Diversity.</title>
        <authorList>
            <person name="Kalkreuter E."/>
            <person name="Kautsar S.A."/>
            <person name="Yang D."/>
            <person name="Bader C.D."/>
            <person name="Teijaro C.N."/>
            <person name="Fluegel L."/>
            <person name="Davis C.M."/>
            <person name="Simpson J.R."/>
            <person name="Lauterbach L."/>
            <person name="Steele A.D."/>
            <person name="Gui C."/>
            <person name="Meng S."/>
            <person name="Li G."/>
            <person name="Viehrig K."/>
            <person name="Ye F."/>
            <person name="Su P."/>
            <person name="Kiefer A.F."/>
            <person name="Nichols A."/>
            <person name="Cepeda A.J."/>
            <person name="Yan W."/>
            <person name="Fan B."/>
            <person name="Jiang Y."/>
            <person name="Adhikari A."/>
            <person name="Zheng C.-J."/>
            <person name="Schuster L."/>
            <person name="Cowan T.M."/>
            <person name="Smanski M.J."/>
            <person name="Chevrette M.G."/>
            <person name="De Carvalho L.P.S."/>
            <person name="Shen B."/>
        </authorList>
    </citation>
    <scope>NUCLEOTIDE SEQUENCE [LARGE SCALE GENOMIC DNA]</scope>
    <source>
        <strain evidence="4 5">NPDC048946</strain>
    </source>
</reference>
<dbReference type="CDD" id="cd00009">
    <property type="entry name" value="AAA"/>
    <property type="match status" value="1"/>
</dbReference>
<evidence type="ECO:0000256" key="1">
    <source>
        <dbReference type="SAM" id="MobiDB-lite"/>
    </source>
</evidence>
<dbReference type="PANTHER" id="PTHR42759:SF5">
    <property type="entry name" value="METHANOL DEHYDROGENASE REGULATOR"/>
    <property type="match status" value="1"/>
</dbReference>
<evidence type="ECO:0000313" key="4">
    <source>
        <dbReference type="EMBL" id="MEU8131889.1"/>
    </source>
</evidence>
<dbReference type="SUPFAM" id="SSF52540">
    <property type="entry name" value="P-loop containing nucleoside triphosphate hydrolases"/>
    <property type="match status" value="1"/>
</dbReference>
<dbReference type="PIRSF" id="PIRSF002849">
    <property type="entry name" value="AAA_ATPase_chaperone_MoxR_prd"/>
    <property type="match status" value="1"/>
</dbReference>
<dbReference type="Gene3D" id="1.10.8.80">
    <property type="entry name" value="Magnesium chelatase subunit I, C-Terminal domain"/>
    <property type="match status" value="1"/>
</dbReference>
<evidence type="ECO:0000313" key="5">
    <source>
        <dbReference type="Proteomes" id="UP001551482"/>
    </source>
</evidence>
<sequence length="357" mass="37743">MSTIPHPAAGSPTAPLGPPSSSPGPSPAVHFHAPDALRLFRECFHALADNVERVVMGKRDVVELALTCLFAEGHLLVEDVPGTGKTTLARALAASLDAQWQRVQFTPDLLPSDITGVSMFRQTTNTFEFLPGPVFANIVIGDEINRASPKTQSALLEVMEEGRVTVDGVAHPVPRPFMVVATQNPVDMSGTYPLPEAQLDRFLMRVTVGYPDHRSEVAVASGTAGAPAVESLPAIAAAHHIGEFIEVARQRVMASEPVVDYAVRIAQATRTSPHTRLGAGPRGSVSLIRAARVRAASQERAHLLPEDIKALAAPVLTHRLLLSPDAELAGWTAESVLADVLSAVPAPALGGMAKARA</sequence>
<dbReference type="Pfam" id="PF17863">
    <property type="entry name" value="AAA_lid_2"/>
    <property type="match status" value="1"/>
</dbReference>
<proteinExistence type="predicted"/>
<organism evidence="4 5">
    <name type="scientific">Streptodolium elevatio</name>
    <dbReference type="NCBI Taxonomy" id="3157996"/>
    <lineage>
        <taxon>Bacteria</taxon>
        <taxon>Bacillati</taxon>
        <taxon>Actinomycetota</taxon>
        <taxon>Actinomycetes</taxon>
        <taxon>Kitasatosporales</taxon>
        <taxon>Streptomycetaceae</taxon>
        <taxon>Streptodolium</taxon>
    </lineage>
</organism>
<evidence type="ECO:0000259" key="3">
    <source>
        <dbReference type="Pfam" id="PF17863"/>
    </source>
</evidence>
<dbReference type="RefSeq" id="WP_358346833.1">
    <property type="nucleotide sequence ID" value="NZ_JBEZFP010000001.1"/>
</dbReference>
<gene>
    <name evidence="4" type="ORF">AB0C36_00095</name>
</gene>
<keyword evidence="5" id="KW-1185">Reference proteome</keyword>
<dbReference type="Pfam" id="PF07726">
    <property type="entry name" value="AAA_3"/>
    <property type="match status" value="1"/>
</dbReference>
<dbReference type="InterPro" id="IPR050764">
    <property type="entry name" value="CbbQ/NirQ/NorQ/GpvN"/>
</dbReference>
<dbReference type="InterPro" id="IPR027417">
    <property type="entry name" value="P-loop_NTPase"/>
</dbReference>